<evidence type="ECO:0000313" key="2">
    <source>
        <dbReference type="EMBL" id="REG25433.1"/>
    </source>
</evidence>
<comment type="caution">
    <text evidence="2">The sequence shown here is derived from an EMBL/GenBank/DDBJ whole genome shotgun (WGS) entry which is preliminary data.</text>
</comment>
<protein>
    <submittedName>
        <fullName evidence="2">Uncharacterized protein</fullName>
    </submittedName>
</protein>
<keyword evidence="3" id="KW-1185">Reference proteome</keyword>
<dbReference type="EMBL" id="QUMW01000009">
    <property type="protein sequence ID" value="REG25433.1"/>
    <property type="molecule type" value="Genomic_DNA"/>
</dbReference>
<feature type="transmembrane region" description="Helical" evidence="1">
    <location>
        <begin position="30"/>
        <end position="46"/>
    </location>
</feature>
<dbReference type="Proteomes" id="UP000257076">
    <property type="component" value="Unassembled WGS sequence"/>
</dbReference>
<evidence type="ECO:0000313" key="3">
    <source>
        <dbReference type="Proteomes" id="UP000257076"/>
    </source>
</evidence>
<keyword evidence="1" id="KW-1133">Transmembrane helix</keyword>
<reference evidence="2 3" key="1">
    <citation type="submission" date="2018-08" db="EMBL/GenBank/DDBJ databases">
        <title>Genomic Encyclopedia of Type Strains, Phase IV (KMG-IV): sequencing the most valuable type-strain genomes for metagenomic binning, comparative biology and taxonomic classification.</title>
        <authorList>
            <person name="Goeker M."/>
        </authorList>
    </citation>
    <scope>NUCLEOTIDE SEQUENCE [LARGE SCALE GENOMIC DNA]</scope>
    <source>
        <strain evidence="2 3">DSM 17274</strain>
    </source>
</reference>
<keyword evidence="1" id="KW-0812">Transmembrane</keyword>
<dbReference type="AlphaFoldDB" id="A0A3E0B0D6"/>
<sequence>MRSLGFLCLLGVILLFGTLALDLHNFGLLTYGLGFILTILAAYFFAKDNKMKRE</sequence>
<accession>A0A3E0B0D6</accession>
<proteinExistence type="predicted"/>
<dbReference type="RefSeq" id="WP_162842260.1">
    <property type="nucleotide sequence ID" value="NZ_CBCSHX010000001.1"/>
</dbReference>
<name>A0A3E0B0D6_9STAP</name>
<gene>
    <name evidence="2" type="ORF">DFR63_0468</name>
</gene>
<evidence type="ECO:0000256" key="1">
    <source>
        <dbReference type="SAM" id="Phobius"/>
    </source>
</evidence>
<keyword evidence="1" id="KW-0472">Membrane</keyword>
<organism evidence="2 3">
    <name type="scientific">Jeotgalicoccus halotolerans</name>
    <dbReference type="NCBI Taxonomy" id="157227"/>
    <lineage>
        <taxon>Bacteria</taxon>
        <taxon>Bacillati</taxon>
        <taxon>Bacillota</taxon>
        <taxon>Bacilli</taxon>
        <taxon>Bacillales</taxon>
        <taxon>Staphylococcaceae</taxon>
        <taxon>Jeotgalicoccus</taxon>
    </lineage>
</organism>